<dbReference type="GO" id="GO:0005743">
    <property type="term" value="C:mitochondrial inner membrane"/>
    <property type="evidence" value="ECO:0007669"/>
    <property type="project" value="UniProtKB-SubCell"/>
</dbReference>
<comment type="subcellular location">
    <subcellularLocation>
        <location evidence="1">Mitochondrion inner membrane</location>
        <topology evidence="1">Peripheral membrane protein</topology>
        <orientation evidence="1">Intermembrane side</orientation>
    </subcellularLocation>
</comment>
<evidence type="ECO:0000256" key="5">
    <source>
        <dbReference type="ARBA" id="ARBA00022792"/>
    </source>
</evidence>
<evidence type="ECO:0000259" key="10">
    <source>
        <dbReference type="Pfam" id="PF02320"/>
    </source>
</evidence>
<evidence type="ECO:0000313" key="11">
    <source>
        <dbReference type="EMBL" id="KAJ3056685.1"/>
    </source>
</evidence>
<protein>
    <recommendedName>
        <fullName evidence="10">Ubiquinol-cytochrome C reductase hinge domain-containing protein</fullName>
    </recommendedName>
</protein>
<proteinExistence type="inferred from homology"/>
<name>A0AAD5SJ95_9FUNG</name>
<evidence type="ECO:0000256" key="8">
    <source>
        <dbReference type="ARBA" id="ARBA00023136"/>
    </source>
</evidence>
<keyword evidence="7" id="KW-0496">Mitochondrion</keyword>
<keyword evidence="9" id="KW-1015">Disulfide bond</keyword>
<keyword evidence="8" id="KW-0472">Membrane</keyword>
<keyword evidence="4" id="KW-0679">Respiratory chain</keyword>
<evidence type="ECO:0000256" key="3">
    <source>
        <dbReference type="ARBA" id="ARBA00022448"/>
    </source>
</evidence>
<keyword evidence="12" id="KW-1185">Reference proteome</keyword>
<sequence length="71" mass="7937">MSEIEAAEIVDPKPAIEEGNHHCHSFKEKFDKCQARVEGGDAGEETCVEEFFDLMECVGHCSAPKLWAKLK</sequence>
<dbReference type="PANTHER" id="PTHR15336:SF0">
    <property type="entry name" value="CYTOCHROME B-C1 COMPLEX SUBUNIT 6, MITOCHONDRIAL"/>
    <property type="match status" value="1"/>
</dbReference>
<evidence type="ECO:0000256" key="6">
    <source>
        <dbReference type="ARBA" id="ARBA00022982"/>
    </source>
</evidence>
<dbReference type="Proteomes" id="UP001212841">
    <property type="component" value="Unassembled WGS sequence"/>
</dbReference>
<dbReference type="InterPro" id="IPR023184">
    <property type="entry name" value="Ubol_cytC_Rdtase_hinge_dom"/>
</dbReference>
<dbReference type="FunFam" id="1.10.287.20:FF:000001">
    <property type="entry name" value="Cytochrome b-c1 complex subunit 6"/>
    <property type="match status" value="1"/>
</dbReference>
<dbReference type="AlphaFoldDB" id="A0AAD5SJ95"/>
<keyword evidence="5" id="KW-0999">Mitochondrion inner membrane</keyword>
<gene>
    <name evidence="11" type="ORF">HK097_005086</name>
</gene>
<comment type="similarity">
    <text evidence="2">Belongs to the UQCRH/QCR6 family.</text>
</comment>
<evidence type="ECO:0000256" key="1">
    <source>
        <dbReference type="ARBA" id="ARBA00004137"/>
    </source>
</evidence>
<organism evidence="11 12">
    <name type="scientific">Rhizophlyctis rosea</name>
    <dbReference type="NCBI Taxonomy" id="64517"/>
    <lineage>
        <taxon>Eukaryota</taxon>
        <taxon>Fungi</taxon>
        <taxon>Fungi incertae sedis</taxon>
        <taxon>Chytridiomycota</taxon>
        <taxon>Chytridiomycota incertae sedis</taxon>
        <taxon>Chytridiomycetes</taxon>
        <taxon>Rhizophlyctidales</taxon>
        <taxon>Rhizophlyctidaceae</taxon>
        <taxon>Rhizophlyctis</taxon>
    </lineage>
</organism>
<evidence type="ECO:0000256" key="7">
    <source>
        <dbReference type="ARBA" id="ARBA00023128"/>
    </source>
</evidence>
<evidence type="ECO:0000313" key="12">
    <source>
        <dbReference type="Proteomes" id="UP001212841"/>
    </source>
</evidence>
<dbReference type="GO" id="GO:0006122">
    <property type="term" value="P:mitochondrial electron transport, ubiquinol to cytochrome c"/>
    <property type="evidence" value="ECO:0007669"/>
    <property type="project" value="InterPro"/>
</dbReference>
<dbReference type="InterPro" id="IPR003422">
    <property type="entry name" value="Cyt_b-c1_6"/>
</dbReference>
<dbReference type="EMBL" id="JADGJD010000024">
    <property type="protein sequence ID" value="KAJ3056685.1"/>
    <property type="molecule type" value="Genomic_DNA"/>
</dbReference>
<evidence type="ECO:0000256" key="2">
    <source>
        <dbReference type="ARBA" id="ARBA00006498"/>
    </source>
</evidence>
<comment type="caution">
    <text evidence="11">The sequence shown here is derived from an EMBL/GenBank/DDBJ whole genome shotgun (WGS) entry which is preliminary data.</text>
</comment>
<evidence type="ECO:0000256" key="4">
    <source>
        <dbReference type="ARBA" id="ARBA00022660"/>
    </source>
</evidence>
<dbReference type="InterPro" id="IPR036811">
    <property type="entry name" value="Ubol_cytC_Rdtase_hinge_dom_sf"/>
</dbReference>
<dbReference type="PANTHER" id="PTHR15336">
    <property type="entry name" value="UBIQUINOL-CYTOCHROME C REDUCTASE COMPLEX 7.8 KDA PROTEIN"/>
    <property type="match status" value="1"/>
</dbReference>
<dbReference type="Gene3D" id="1.10.287.20">
    <property type="entry name" value="Ubiquinol-cytochrome C reductase hinge domain"/>
    <property type="match status" value="1"/>
</dbReference>
<feature type="domain" description="Ubiquinol-cytochrome C reductase hinge" evidence="10">
    <location>
        <begin position="11"/>
        <end position="71"/>
    </location>
</feature>
<keyword evidence="6" id="KW-0249">Electron transport</keyword>
<evidence type="ECO:0000256" key="9">
    <source>
        <dbReference type="ARBA" id="ARBA00023157"/>
    </source>
</evidence>
<dbReference type="Pfam" id="PF02320">
    <property type="entry name" value="UCR_hinge"/>
    <property type="match status" value="1"/>
</dbReference>
<keyword evidence="3" id="KW-0813">Transport</keyword>
<accession>A0AAD5SJ95</accession>
<reference evidence="11" key="1">
    <citation type="submission" date="2020-05" db="EMBL/GenBank/DDBJ databases">
        <title>Phylogenomic resolution of chytrid fungi.</title>
        <authorList>
            <person name="Stajich J.E."/>
            <person name="Amses K."/>
            <person name="Simmons R."/>
            <person name="Seto K."/>
            <person name="Myers J."/>
            <person name="Bonds A."/>
            <person name="Quandt C.A."/>
            <person name="Barry K."/>
            <person name="Liu P."/>
            <person name="Grigoriev I."/>
            <person name="Longcore J.E."/>
            <person name="James T.Y."/>
        </authorList>
    </citation>
    <scope>NUCLEOTIDE SEQUENCE</scope>
    <source>
        <strain evidence="11">JEL0318</strain>
    </source>
</reference>
<dbReference type="SUPFAM" id="SSF81531">
    <property type="entry name" value="Non-heme 11 kDa protein of cytochrome bc1 complex (Ubiquinol-cytochrome c reductase)"/>
    <property type="match status" value="1"/>
</dbReference>